<organism evidence="1 2">
    <name type="scientific">Candidatus Yonathbacteria bacterium RIFCSPHIGHO2_02_FULL_44_14</name>
    <dbReference type="NCBI Taxonomy" id="1802724"/>
    <lineage>
        <taxon>Bacteria</taxon>
        <taxon>Candidatus Yonathiibacteriota</taxon>
    </lineage>
</organism>
<evidence type="ECO:0000313" key="2">
    <source>
        <dbReference type="Proteomes" id="UP000179118"/>
    </source>
</evidence>
<proteinExistence type="predicted"/>
<dbReference type="Proteomes" id="UP000179118">
    <property type="component" value="Unassembled WGS sequence"/>
</dbReference>
<name>A0A1G2S9F5_9BACT</name>
<evidence type="ECO:0008006" key="3">
    <source>
        <dbReference type="Google" id="ProtNLM"/>
    </source>
</evidence>
<dbReference type="EMBL" id="MHUT01000009">
    <property type="protein sequence ID" value="OHA81338.1"/>
    <property type="molecule type" value="Genomic_DNA"/>
</dbReference>
<comment type="caution">
    <text evidence="1">The sequence shown here is derived from an EMBL/GenBank/DDBJ whole genome shotgun (WGS) entry which is preliminary data.</text>
</comment>
<gene>
    <name evidence="1" type="ORF">A3D51_02040</name>
</gene>
<accession>A0A1G2S9F5</accession>
<dbReference type="AlphaFoldDB" id="A0A1G2S9F5"/>
<dbReference type="Gene3D" id="6.20.20.10">
    <property type="match status" value="1"/>
</dbReference>
<protein>
    <recommendedName>
        <fullName evidence="3">CR-type domain-containing protein</fullName>
    </recommendedName>
</protein>
<sequence length="76" mass="8379">MNIFESFGRNVDNMDTLELKARGLEGMCVECSGKGRVNANIFSDGKVCANCHGKGFLKHDNASQEEFSVQSKDLLH</sequence>
<evidence type="ECO:0000313" key="1">
    <source>
        <dbReference type="EMBL" id="OHA81338.1"/>
    </source>
</evidence>
<reference evidence="1 2" key="1">
    <citation type="journal article" date="2016" name="Nat. Commun.">
        <title>Thousands of microbial genomes shed light on interconnected biogeochemical processes in an aquifer system.</title>
        <authorList>
            <person name="Anantharaman K."/>
            <person name="Brown C.T."/>
            <person name="Hug L.A."/>
            <person name="Sharon I."/>
            <person name="Castelle C.J."/>
            <person name="Probst A.J."/>
            <person name="Thomas B.C."/>
            <person name="Singh A."/>
            <person name="Wilkins M.J."/>
            <person name="Karaoz U."/>
            <person name="Brodie E.L."/>
            <person name="Williams K.H."/>
            <person name="Hubbard S.S."/>
            <person name="Banfield J.F."/>
        </authorList>
    </citation>
    <scope>NUCLEOTIDE SEQUENCE [LARGE SCALE GENOMIC DNA]</scope>
</reference>